<reference evidence="1" key="1">
    <citation type="submission" date="2018-02" db="EMBL/GenBank/DDBJ databases">
        <title>Rhizophora mucronata_Transcriptome.</title>
        <authorList>
            <person name="Meera S.P."/>
            <person name="Sreeshan A."/>
            <person name="Augustine A."/>
        </authorList>
    </citation>
    <scope>NUCLEOTIDE SEQUENCE</scope>
    <source>
        <tissue evidence="1">Leaf</tissue>
    </source>
</reference>
<sequence length="56" mass="6007">MNLLGSCHGFLPFQSQITSPYAGIQPPTSCSFGFSLNALLPSRGTSMEAEECDDDH</sequence>
<accession>A0A2P2NV00</accession>
<proteinExistence type="predicted"/>
<organism evidence="1">
    <name type="scientific">Rhizophora mucronata</name>
    <name type="common">Asiatic mangrove</name>
    <dbReference type="NCBI Taxonomy" id="61149"/>
    <lineage>
        <taxon>Eukaryota</taxon>
        <taxon>Viridiplantae</taxon>
        <taxon>Streptophyta</taxon>
        <taxon>Embryophyta</taxon>
        <taxon>Tracheophyta</taxon>
        <taxon>Spermatophyta</taxon>
        <taxon>Magnoliopsida</taxon>
        <taxon>eudicotyledons</taxon>
        <taxon>Gunneridae</taxon>
        <taxon>Pentapetalae</taxon>
        <taxon>rosids</taxon>
        <taxon>fabids</taxon>
        <taxon>Malpighiales</taxon>
        <taxon>Rhizophoraceae</taxon>
        <taxon>Rhizophora</taxon>
    </lineage>
</organism>
<dbReference type="EMBL" id="GGEC01065810">
    <property type="protein sequence ID" value="MBX46294.1"/>
    <property type="molecule type" value="Transcribed_RNA"/>
</dbReference>
<protein>
    <submittedName>
        <fullName evidence="1">Uncharacterized protein</fullName>
    </submittedName>
</protein>
<dbReference type="AlphaFoldDB" id="A0A2P2NV00"/>
<name>A0A2P2NV00_RHIMU</name>
<evidence type="ECO:0000313" key="1">
    <source>
        <dbReference type="EMBL" id="MBX46294.1"/>
    </source>
</evidence>